<evidence type="ECO:0000256" key="4">
    <source>
        <dbReference type="ARBA" id="ARBA00023136"/>
    </source>
</evidence>
<feature type="transmembrane region" description="Helical" evidence="5">
    <location>
        <begin position="315"/>
        <end position="340"/>
    </location>
</feature>
<dbReference type="PANTHER" id="PTHR23502">
    <property type="entry name" value="MAJOR FACILITATOR SUPERFAMILY"/>
    <property type="match status" value="1"/>
</dbReference>
<dbReference type="Proteomes" id="UP000800200">
    <property type="component" value="Unassembled WGS sequence"/>
</dbReference>
<feature type="transmembrane region" description="Helical" evidence="5">
    <location>
        <begin position="360"/>
        <end position="378"/>
    </location>
</feature>
<feature type="transmembrane region" description="Helical" evidence="5">
    <location>
        <begin position="462"/>
        <end position="486"/>
    </location>
</feature>
<feature type="transmembrane region" description="Helical" evidence="5">
    <location>
        <begin position="134"/>
        <end position="151"/>
    </location>
</feature>
<feature type="transmembrane region" description="Helical" evidence="5">
    <location>
        <begin position="192"/>
        <end position="214"/>
    </location>
</feature>
<feature type="domain" description="Major facilitator superfamily (MFS) profile" evidence="6">
    <location>
        <begin position="63"/>
        <end position="513"/>
    </location>
</feature>
<feature type="transmembrane region" description="Helical" evidence="5">
    <location>
        <begin position="163"/>
        <end position="185"/>
    </location>
</feature>
<dbReference type="PANTHER" id="PTHR23502:SF20">
    <property type="entry name" value="TRANSPORTER, PUTATIVE (AFU_ORTHOLOGUE AFUA_6G13880)-RELATED"/>
    <property type="match status" value="1"/>
</dbReference>
<dbReference type="InterPro" id="IPR020846">
    <property type="entry name" value="MFS_dom"/>
</dbReference>
<evidence type="ECO:0000313" key="8">
    <source>
        <dbReference type="Proteomes" id="UP000800200"/>
    </source>
</evidence>
<feature type="transmembrane region" description="Helical" evidence="5">
    <location>
        <begin position="398"/>
        <end position="420"/>
    </location>
</feature>
<feature type="transmembrane region" description="Helical" evidence="5">
    <location>
        <begin position="220"/>
        <end position="241"/>
    </location>
</feature>
<reference evidence="7" key="1">
    <citation type="journal article" date="2020" name="Stud. Mycol.">
        <title>101 Dothideomycetes genomes: a test case for predicting lifestyles and emergence of pathogens.</title>
        <authorList>
            <person name="Haridas S."/>
            <person name="Albert R."/>
            <person name="Binder M."/>
            <person name="Bloem J."/>
            <person name="Labutti K."/>
            <person name="Salamov A."/>
            <person name="Andreopoulos B."/>
            <person name="Baker S."/>
            <person name="Barry K."/>
            <person name="Bills G."/>
            <person name="Bluhm B."/>
            <person name="Cannon C."/>
            <person name="Castanera R."/>
            <person name="Culley D."/>
            <person name="Daum C."/>
            <person name="Ezra D."/>
            <person name="Gonzalez J."/>
            <person name="Henrissat B."/>
            <person name="Kuo A."/>
            <person name="Liang C."/>
            <person name="Lipzen A."/>
            <person name="Lutzoni F."/>
            <person name="Magnuson J."/>
            <person name="Mondo S."/>
            <person name="Nolan M."/>
            <person name="Ohm R."/>
            <person name="Pangilinan J."/>
            <person name="Park H.-J."/>
            <person name="Ramirez L."/>
            <person name="Alfaro M."/>
            <person name="Sun H."/>
            <person name="Tritt A."/>
            <person name="Yoshinaga Y."/>
            <person name="Zwiers L.-H."/>
            <person name="Turgeon B."/>
            <person name="Goodwin S."/>
            <person name="Spatafora J."/>
            <person name="Crous P."/>
            <person name="Grigoriev I."/>
        </authorList>
    </citation>
    <scope>NUCLEOTIDE SEQUENCE</scope>
    <source>
        <strain evidence="7">CBS 207.26</strain>
    </source>
</reference>
<evidence type="ECO:0000256" key="5">
    <source>
        <dbReference type="SAM" id="Phobius"/>
    </source>
</evidence>
<protein>
    <submittedName>
        <fullName evidence="7">MFS general substrate transporter</fullName>
    </submittedName>
</protein>
<dbReference type="InterPro" id="IPR036259">
    <property type="entry name" value="MFS_trans_sf"/>
</dbReference>
<feature type="transmembrane region" description="Helical" evidence="5">
    <location>
        <begin position="61"/>
        <end position="81"/>
    </location>
</feature>
<organism evidence="7 8">
    <name type="scientific">Zopfia rhizophila CBS 207.26</name>
    <dbReference type="NCBI Taxonomy" id="1314779"/>
    <lineage>
        <taxon>Eukaryota</taxon>
        <taxon>Fungi</taxon>
        <taxon>Dikarya</taxon>
        <taxon>Ascomycota</taxon>
        <taxon>Pezizomycotina</taxon>
        <taxon>Dothideomycetes</taxon>
        <taxon>Dothideomycetes incertae sedis</taxon>
        <taxon>Zopfiaceae</taxon>
        <taxon>Zopfia</taxon>
    </lineage>
</organism>
<dbReference type="AlphaFoldDB" id="A0A6A6EPP9"/>
<evidence type="ECO:0000259" key="6">
    <source>
        <dbReference type="PROSITE" id="PS50850"/>
    </source>
</evidence>
<dbReference type="InterPro" id="IPR011701">
    <property type="entry name" value="MFS"/>
</dbReference>
<evidence type="ECO:0000256" key="3">
    <source>
        <dbReference type="ARBA" id="ARBA00022989"/>
    </source>
</evidence>
<dbReference type="PROSITE" id="PS50850">
    <property type="entry name" value="MFS"/>
    <property type="match status" value="1"/>
</dbReference>
<feature type="transmembrane region" description="Helical" evidence="5">
    <location>
        <begin position="492"/>
        <end position="514"/>
    </location>
</feature>
<dbReference type="Gene3D" id="1.20.1250.20">
    <property type="entry name" value="MFS general substrate transporter like domains"/>
    <property type="match status" value="1"/>
</dbReference>
<evidence type="ECO:0000256" key="2">
    <source>
        <dbReference type="ARBA" id="ARBA00022692"/>
    </source>
</evidence>
<dbReference type="SUPFAM" id="SSF103473">
    <property type="entry name" value="MFS general substrate transporter"/>
    <property type="match status" value="1"/>
</dbReference>
<keyword evidence="2 5" id="KW-0812">Transmembrane</keyword>
<dbReference type="GO" id="GO:0005886">
    <property type="term" value="C:plasma membrane"/>
    <property type="evidence" value="ECO:0007669"/>
    <property type="project" value="TreeGrafter"/>
</dbReference>
<sequence length="533" mass="57253">MAWGVLDDPYMVFPPGTVNLKDASGGDDYKGDTKGLKKKGNIVLQPQPSDSPNDPLNWSQLWKYANMLILCFGSGITTAISPMPTPGLPLIAEQYGVPLDLVTPLVVGSLNFYTALISFFVTSAGLVWGKRPQYVISVVLLCAAQVWAYQAKSFPSLVAARTITGIASAPLFSLVAATITDMFFVHERGLMLAIWNLMLGAGGQLGQIIGGVVIEKLGMPIAFAFTGIAYAVLLPGVYFIALETGYPAREVSAVDVIDSKTSKLDDENELIVKVAEIEPKRTYGNQLAVFPGRLSNASFWKGSLKPIAMIVFPDVFFSTIIFTTYWILMLALPIMAATLLSMPPYNLTPSQIGLTNLPPLVVSIVAALLAGLIADSAVKSMAARNTSFPGFFEPEFRLLPLMLIATPIGVTGIVGFGISLRDSLPLPWVLTFLSIYTFAATFGNQAALSYAVDCHPNDSAQAFTIISSIAAATLFVITTVMFKWYFAAGPGVVFGTLAVVILFASGLSIPMYIFGKRLRSATARTGYTRRLMA</sequence>
<evidence type="ECO:0000313" key="7">
    <source>
        <dbReference type="EMBL" id="KAF2192962.1"/>
    </source>
</evidence>
<dbReference type="OrthoDB" id="2585655at2759"/>
<name>A0A6A6EPP9_9PEZI</name>
<dbReference type="GO" id="GO:0022857">
    <property type="term" value="F:transmembrane transporter activity"/>
    <property type="evidence" value="ECO:0007669"/>
    <property type="project" value="InterPro"/>
</dbReference>
<keyword evidence="4 5" id="KW-0472">Membrane</keyword>
<keyword evidence="3 5" id="KW-1133">Transmembrane helix</keyword>
<accession>A0A6A6EPP9</accession>
<dbReference type="EMBL" id="ML994614">
    <property type="protein sequence ID" value="KAF2192962.1"/>
    <property type="molecule type" value="Genomic_DNA"/>
</dbReference>
<feature type="transmembrane region" description="Helical" evidence="5">
    <location>
        <begin position="426"/>
        <end position="450"/>
    </location>
</feature>
<dbReference type="Pfam" id="PF07690">
    <property type="entry name" value="MFS_1"/>
    <property type="match status" value="1"/>
</dbReference>
<evidence type="ECO:0000256" key="1">
    <source>
        <dbReference type="ARBA" id="ARBA00004141"/>
    </source>
</evidence>
<gene>
    <name evidence="7" type="ORF">K469DRAFT_693051</name>
</gene>
<proteinExistence type="predicted"/>
<comment type="subcellular location">
    <subcellularLocation>
        <location evidence="1">Membrane</location>
        <topology evidence="1">Multi-pass membrane protein</topology>
    </subcellularLocation>
</comment>
<feature type="transmembrane region" description="Helical" evidence="5">
    <location>
        <begin position="101"/>
        <end position="122"/>
    </location>
</feature>
<keyword evidence="8" id="KW-1185">Reference proteome</keyword>